<reference evidence="2" key="1">
    <citation type="journal article" date="2020" name="mSystems">
        <title>Genome- and Community-Level Interaction Insights into Carbon Utilization and Element Cycling Functions of Hydrothermarchaeota in Hydrothermal Sediment.</title>
        <authorList>
            <person name="Zhou Z."/>
            <person name="Liu Y."/>
            <person name="Xu W."/>
            <person name="Pan J."/>
            <person name="Luo Z.H."/>
            <person name="Li M."/>
        </authorList>
    </citation>
    <scope>NUCLEOTIDE SEQUENCE [LARGE SCALE GENOMIC DNA]</scope>
    <source>
        <strain evidence="2">SpSt-402</strain>
    </source>
</reference>
<dbReference type="AlphaFoldDB" id="A0A832M2Y6"/>
<gene>
    <name evidence="2" type="ORF">ENR47_05900</name>
</gene>
<keyword evidence="1" id="KW-1133">Transmembrane helix</keyword>
<keyword evidence="1" id="KW-0812">Transmembrane</keyword>
<proteinExistence type="predicted"/>
<protein>
    <submittedName>
        <fullName evidence="2">Uncharacterized protein</fullName>
    </submittedName>
</protein>
<keyword evidence="1" id="KW-0472">Membrane</keyword>
<comment type="caution">
    <text evidence="2">The sequence shown here is derived from an EMBL/GenBank/DDBJ whole genome shotgun (WGS) entry which is preliminary data.</text>
</comment>
<evidence type="ECO:0000313" key="2">
    <source>
        <dbReference type="EMBL" id="HGW93799.1"/>
    </source>
</evidence>
<sequence>MSGITRRLTVSELSQRILDMAKTGIYRESLFETFQPVATKQQISHAIRHAKQFGLHSVAQLRDAELGTYYQLDSVKFESLQASFQASVPLTEEDVFQRMTEAIVIIRVMLMVAGGGVIALGAIGVFCLLTNKSGTGWGLIAGSVSVGGIWALQKALAKKVITGNL</sequence>
<feature type="transmembrane region" description="Helical" evidence="1">
    <location>
        <begin position="108"/>
        <end position="129"/>
    </location>
</feature>
<name>A0A832M2Y6_9CYAN</name>
<accession>A0A832M2Y6</accession>
<organism evidence="2">
    <name type="scientific">Oscillatoriales cyanobacterium SpSt-402</name>
    <dbReference type="NCBI Taxonomy" id="2282168"/>
    <lineage>
        <taxon>Bacteria</taxon>
        <taxon>Bacillati</taxon>
        <taxon>Cyanobacteriota</taxon>
        <taxon>Cyanophyceae</taxon>
        <taxon>Oscillatoriophycideae</taxon>
        <taxon>Oscillatoriales</taxon>
    </lineage>
</organism>
<dbReference type="EMBL" id="DSRD01000382">
    <property type="protein sequence ID" value="HGW93799.1"/>
    <property type="molecule type" value="Genomic_DNA"/>
</dbReference>
<evidence type="ECO:0000256" key="1">
    <source>
        <dbReference type="SAM" id="Phobius"/>
    </source>
</evidence>
<feature type="transmembrane region" description="Helical" evidence="1">
    <location>
        <begin position="135"/>
        <end position="152"/>
    </location>
</feature>